<dbReference type="AlphaFoldDB" id="A0A0K0Y054"/>
<evidence type="ECO:0000256" key="1">
    <source>
        <dbReference type="PROSITE-ProRule" id="PRU01161"/>
    </source>
</evidence>
<protein>
    <submittedName>
        <fullName evidence="2">Patatin</fullName>
    </submittedName>
</protein>
<name>A0A0K0Y054_9GAMM</name>
<proteinExistence type="predicted"/>
<feature type="active site" description="Proton acceptor" evidence="1">
    <location>
        <position position="211"/>
    </location>
</feature>
<dbReference type="PANTHER" id="PTHR14226:SF57">
    <property type="entry name" value="BLR7027 PROTEIN"/>
    <property type="match status" value="1"/>
</dbReference>
<dbReference type="OrthoDB" id="9798773at2"/>
<feature type="active site" description="Nucleophile" evidence="1">
    <location>
        <position position="49"/>
    </location>
</feature>
<feature type="short sequence motif" description="GXGXXG" evidence="1">
    <location>
        <begin position="16"/>
        <end position="21"/>
    </location>
</feature>
<keyword evidence="3" id="KW-1185">Reference proteome</keyword>
<dbReference type="PANTHER" id="PTHR14226">
    <property type="entry name" value="NEUROPATHY TARGET ESTERASE/SWISS CHEESE D.MELANOGASTER"/>
    <property type="match status" value="1"/>
</dbReference>
<feature type="short sequence motif" description="DGA/G" evidence="1">
    <location>
        <begin position="211"/>
        <end position="213"/>
    </location>
</feature>
<feature type="short sequence motif" description="GXSXG" evidence="1">
    <location>
        <begin position="47"/>
        <end position="51"/>
    </location>
</feature>
<organism evidence="2 3">
    <name type="scientific">Wenzhouxiangella marina</name>
    <dbReference type="NCBI Taxonomy" id="1579979"/>
    <lineage>
        <taxon>Bacteria</taxon>
        <taxon>Pseudomonadati</taxon>
        <taxon>Pseudomonadota</taxon>
        <taxon>Gammaproteobacteria</taxon>
        <taxon>Chromatiales</taxon>
        <taxon>Wenzhouxiangellaceae</taxon>
        <taxon>Wenzhouxiangella</taxon>
    </lineage>
</organism>
<evidence type="ECO:0000313" key="3">
    <source>
        <dbReference type="Proteomes" id="UP000066624"/>
    </source>
</evidence>
<dbReference type="SUPFAM" id="SSF52151">
    <property type="entry name" value="FabD/lysophospholipase-like"/>
    <property type="match status" value="1"/>
</dbReference>
<keyword evidence="1" id="KW-0443">Lipid metabolism</keyword>
<dbReference type="PATRIC" id="fig|1579979.3.peg.3035"/>
<sequence length="377" mass="40956">MSAPAQARLPALVLPGGGARGAYQVGVLRALGEILEDQATPFPVITGISAGAINAGVMASYADDFRLGAERLAHFWGHLSCDQVYRTGWLHNLGTGLHWLAAMTLGGLGVANPKSLFDNQPLAELLERELRPEAIEACVASGALKALMITTSGYSTNRAITFFQADPRVPGWQLPRRIGQPAAIDHNHLLASTALPLLFPARRIGHEFHGDGGLRQTAPLGPALQMGADRLVIIGTRDEVQDPEPTRLQAYPGLGDIGGYLLDIIFMDHLSADLDRLERTNRMLEQWPGDCPPPEGLRRVDSVYIRPSQDLREVGQRHAHRIPASVKTLLRGIGAWGSGRMAGFLLFEAEFCRELMALGYRDGMAAEEQIRVLMGED</sequence>
<accession>A0A0K0Y054</accession>
<dbReference type="RefSeq" id="WP_049726813.1">
    <property type="nucleotide sequence ID" value="NZ_CP012154.1"/>
</dbReference>
<dbReference type="GO" id="GO:0016042">
    <property type="term" value="P:lipid catabolic process"/>
    <property type="evidence" value="ECO:0007669"/>
    <property type="project" value="UniProtKB-UniRule"/>
</dbReference>
<dbReference type="Proteomes" id="UP000066624">
    <property type="component" value="Chromosome"/>
</dbReference>
<dbReference type="KEGG" id="wma:WM2015_2966"/>
<dbReference type="PROSITE" id="PS51635">
    <property type="entry name" value="PNPLA"/>
    <property type="match status" value="1"/>
</dbReference>
<dbReference type="STRING" id="1579979.WM2015_2966"/>
<dbReference type="GO" id="GO:0016787">
    <property type="term" value="F:hydrolase activity"/>
    <property type="evidence" value="ECO:0007669"/>
    <property type="project" value="UniProtKB-UniRule"/>
</dbReference>
<reference evidence="2 3" key="1">
    <citation type="submission" date="2015-07" db="EMBL/GenBank/DDBJ databases">
        <authorList>
            <person name="Noorani M."/>
        </authorList>
    </citation>
    <scope>NUCLEOTIDE SEQUENCE [LARGE SCALE GENOMIC DNA]</scope>
    <source>
        <strain evidence="2 3">KCTC 42284</strain>
    </source>
</reference>
<gene>
    <name evidence="2" type="ORF">WM2015_2966</name>
</gene>
<keyword evidence="1" id="KW-0442">Lipid degradation</keyword>
<dbReference type="InterPro" id="IPR016035">
    <property type="entry name" value="Acyl_Trfase/lysoPLipase"/>
</dbReference>
<dbReference type="EMBL" id="CP012154">
    <property type="protein sequence ID" value="AKS43319.1"/>
    <property type="molecule type" value="Genomic_DNA"/>
</dbReference>
<evidence type="ECO:0000313" key="2">
    <source>
        <dbReference type="EMBL" id="AKS43319.1"/>
    </source>
</evidence>
<dbReference type="InterPro" id="IPR002641">
    <property type="entry name" value="PNPLA_dom"/>
</dbReference>
<keyword evidence="1" id="KW-0378">Hydrolase</keyword>
<dbReference type="Pfam" id="PF01734">
    <property type="entry name" value="Patatin"/>
    <property type="match status" value="1"/>
</dbReference>
<dbReference type="InterPro" id="IPR050301">
    <property type="entry name" value="NTE"/>
</dbReference>
<dbReference type="Gene3D" id="3.40.1090.10">
    <property type="entry name" value="Cytosolic phospholipase A2 catalytic domain"/>
    <property type="match status" value="1"/>
</dbReference>